<evidence type="ECO:0000313" key="3">
    <source>
        <dbReference type="Proteomes" id="UP000320390"/>
    </source>
</evidence>
<sequence>MGDEMIAGSRRGAWTRVILAGALLSGASGCWFGGGHDEEKIDPKEATAREATFRTDAEKARDDRFKDRLQKWPKLDEPVR</sequence>
<reference evidence="2 3" key="1">
    <citation type="submission" date="2019-02" db="EMBL/GenBank/DDBJ databases">
        <title>Deep-cultivation of Planctomycetes and their phenomic and genomic characterization uncovers novel biology.</title>
        <authorList>
            <person name="Wiegand S."/>
            <person name="Jogler M."/>
            <person name="Boedeker C."/>
            <person name="Pinto D."/>
            <person name="Vollmers J."/>
            <person name="Rivas-Marin E."/>
            <person name="Kohn T."/>
            <person name="Peeters S.H."/>
            <person name="Heuer A."/>
            <person name="Rast P."/>
            <person name="Oberbeckmann S."/>
            <person name="Bunk B."/>
            <person name="Jeske O."/>
            <person name="Meyerdierks A."/>
            <person name="Storesund J.E."/>
            <person name="Kallscheuer N."/>
            <person name="Luecker S."/>
            <person name="Lage O.M."/>
            <person name="Pohl T."/>
            <person name="Merkel B.J."/>
            <person name="Hornburger P."/>
            <person name="Mueller R.-W."/>
            <person name="Bruemmer F."/>
            <person name="Labrenz M."/>
            <person name="Spormann A.M."/>
            <person name="Op den Camp H."/>
            <person name="Overmann J."/>
            <person name="Amann R."/>
            <person name="Jetten M.S.M."/>
            <person name="Mascher T."/>
            <person name="Medema M.H."/>
            <person name="Devos D.P."/>
            <person name="Kaster A.-K."/>
            <person name="Ovreas L."/>
            <person name="Rohde M."/>
            <person name="Galperin M.Y."/>
            <person name="Jogler C."/>
        </authorList>
    </citation>
    <scope>NUCLEOTIDE SEQUENCE [LARGE SCALE GENOMIC DNA]</scope>
    <source>
        <strain evidence="2 3">Poly30</strain>
    </source>
</reference>
<organism evidence="2 3">
    <name type="scientific">Saltatorellus ferox</name>
    <dbReference type="NCBI Taxonomy" id="2528018"/>
    <lineage>
        <taxon>Bacteria</taxon>
        <taxon>Pseudomonadati</taxon>
        <taxon>Planctomycetota</taxon>
        <taxon>Planctomycetia</taxon>
        <taxon>Planctomycetia incertae sedis</taxon>
        <taxon>Saltatorellus</taxon>
    </lineage>
</organism>
<accession>A0A518ETZ9</accession>
<feature type="region of interest" description="Disordered" evidence="1">
    <location>
        <begin position="34"/>
        <end position="63"/>
    </location>
</feature>
<evidence type="ECO:0000313" key="2">
    <source>
        <dbReference type="EMBL" id="QDV07552.1"/>
    </source>
</evidence>
<dbReference type="RefSeq" id="WP_145198679.1">
    <property type="nucleotide sequence ID" value="NZ_CP036434.1"/>
</dbReference>
<feature type="compositionally biased region" description="Basic and acidic residues" evidence="1">
    <location>
        <begin position="35"/>
        <end position="63"/>
    </location>
</feature>
<evidence type="ECO:0000256" key="1">
    <source>
        <dbReference type="SAM" id="MobiDB-lite"/>
    </source>
</evidence>
<name>A0A518ETZ9_9BACT</name>
<proteinExistence type="predicted"/>
<dbReference type="Proteomes" id="UP000320390">
    <property type="component" value="Chromosome"/>
</dbReference>
<keyword evidence="3" id="KW-1185">Reference proteome</keyword>
<protein>
    <submittedName>
        <fullName evidence="2">Uncharacterized protein</fullName>
    </submittedName>
</protein>
<gene>
    <name evidence="2" type="ORF">Poly30_30780</name>
</gene>
<dbReference type="AlphaFoldDB" id="A0A518ETZ9"/>
<dbReference type="EMBL" id="CP036434">
    <property type="protein sequence ID" value="QDV07552.1"/>
    <property type="molecule type" value="Genomic_DNA"/>
</dbReference>